<evidence type="ECO:0000313" key="2">
    <source>
        <dbReference type="Proteomes" id="UP001203687"/>
    </source>
</evidence>
<protein>
    <submittedName>
        <fullName evidence="1">Uncharacterized protein</fullName>
    </submittedName>
</protein>
<accession>A0ABT0HAX2</accession>
<proteinExistence type="predicted"/>
<name>A0ABT0HAX2_9FLAO</name>
<gene>
    <name evidence="1" type="ORF">MUY34_12765</name>
</gene>
<dbReference type="EMBL" id="JALPQF010000012">
    <property type="protein sequence ID" value="MCK8481496.1"/>
    <property type="molecule type" value="Genomic_DNA"/>
</dbReference>
<keyword evidence="2" id="KW-1185">Reference proteome</keyword>
<dbReference type="Proteomes" id="UP001203687">
    <property type="component" value="Unassembled WGS sequence"/>
</dbReference>
<organism evidence="1 2">
    <name type="scientific">Psychroserpens algicola</name>
    <dbReference type="NCBI Taxonomy" id="1719034"/>
    <lineage>
        <taxon>Bacteria</taxon>
        <taxon>Pseudomonadati</taxon>
        <taxon>Bacteroidota</taxon>
        <taxon>Flavobacteriia</taxon>
        <taxon>Flavobacteriales</taxon>
        <taxon>Flavobacteriaceae</taxon>
        <taxon>Psychroserpens</taxon>
    </lineage>
</organism>
<comment type="caution">
    <text evidence="1">The sequence shown here is derived from an EMBL/GenBank/DDBJ whole genome shotgun (WGS) entry which is preliminary data.</text>
</comment>
<dbReference type="Gene3D" id="2.40.128.510">
    <property type="entry name" value="Protein of unknown function DUF4738"/>
    <property type="match status" value="1"/>
</dbReference>
<dbReference type="RefSeq" id="WP_248413393.1">
    <property type="nucleotide sequence ID" value="NZ_JALPQF010000012.1"/>
</dbReference>
<dbReference type="PROSITE" id="PS51257">
    <property type="entry name" value="PROKAR_LIPOPROTEIN"/>
    <property type="match status" value="1"/>
</dbReference>
<evidence type="ECO:0000313" key="1">
    <source>
        <dbReference type="EMBL" id="MCK8481496.1"/>
    </source>
</evidence>
<sequence length="187" mass="21941">MKKISFIISCILIIVLMSCHNRTSKKERLEQAVTEFNKNIKLIDIDNYYPVSYTEIKTDSLIANTFKVSIKNYANMDSEIQLSQRINQLKKTTNYHRTFASEIRVVVQDKIIFETHISAENFIDYLPSDFWNNATLEHVWVNQEQSDSEKLSLGLSFINPLQQSHKLYNLRIDKQGKQRLTLLEDHI</sequence>
<reference evidence="1" key="1">
    <citation type="submission" date="2022-04" db="EMBL/GenBank/DDBJ databases">
        <authorList>
            <person name="Ren T."/>
        </authorList>
    </citation>
    <scope>NUCLEOTIDE SEQUENCE</scope>
    <source>
        <strain evidence="1">F63249</strain>
    </source>
</reference>